<dbReference type="KEGG" id="aol:S58_23500"/>
<dbReference type="PATRIC" id="fig|1245469.3.peg.2407"/>
<accession>M4Z5T4</accession>
<reference evidence="1 2" key="1">
    <citation type="journal article" date="2013" name="Appl. Environ. Microbiol.">
        <title>Genome analysis suggests that the soil oligotrophic bacterium Agromonas oligotrophica (Bradyrhizobium oligotrophicum) is a nitrogen-fixing symbiont of Aeschynomene indica.</title>
        <authorList>
            <person name="Okubo T."/>
            <person name="Fukushima S."/>
            <person name="Itakura M."/>
            <person name="Oshima K."/>
            <person name="Longtonglang A."/>
            <person name="Teaumroong N."/>
            <person name="Mitsui H."/>
            <person name="Hattori M."/>
            <person name="Hattori R."/>
            <person name="Hattori T."/>
            <person name="Minamisawa K."/>
        </authorList>
    </citation>
    <scope>NUCLEOTIDE SEQUENCE [LARGE SCALE GENOMIC DNA]</scope>
    <source>
        <strain evidence="1 2">S58</strain>
    </source>
</reference>
<organism evidence="1 2">
    <name type="scientific">Bradyrhizobium oligotrophicum S58</name>
    <dbReference type="NCBI Taxonomy" id="1245469"/>
    <lineage>
        <taxon>Bacteria</taxon>
        <taxon>Pseudomonadati</taxon>
        <taxon>Pseudomonadota</taxon>
        <taxon>Alphaproteobacteria</taxon>
        <taxon>Hyphomicrobiales</taxon>
        <taxon>Nitrobacteraceae</taxon>
        <taxon>Bradyrhizobium</taxon>
    </lineage>
</organism>
<evidence type="ECO:0000313" key="1">
    <source>
        <dbReference type="EMBL" id="BAM88356.1"/>
    </source>
</evidence>
<dbReference type="HOGENOM" id="CLU_2697362_0_0_5"/>
<dbReference type="STRING" id="1245469.S58_23500"/>
<dbReference type="EMBL" id="AP012603">
    <property type="protein sequence ID" value="BAM88356.1"/>
    <property type="molecule type" value="Genomic_DNA"/>
</dbReference>
<evidence type="ECO:0000313" key="2">
    <source>
        <dbReference type="Proteomes" id="UP000011841"/>
    </source>
</evidence>
<dbReference type="Proteomes" id="UP000011841">
    <property type="component" value="Chromosome"/>
</dbReference>
<keyword evidence="2" id="KW-1185">Reference proteome</keyword>
<dbReference type="AlphaFoldDB" id="M4Z5T4"/>
<proteinExistence type="predicted"/>
<dbReference type="eggNOG" id="ENOG50310EM">
    <property type="taxonomic scope" value="Bacteria"/>
</dbReference>
<sequence length="82" mass="9064">MRDVNIRGSMNAEFEHELTPDQWETLKALRIPARERRRLNGVIVDQLASLGLAVINNEAAEITAAGRKVLVRGSSRLLDVAA</sequence>
<gene>
    <name evidence="1" type="ORF">S58_23500</name>
</gene>
<name>M4Z5T4_9BRAD</name>
<protein>
    <submittedName>
        <fullName evidence="1">Uncharacterized protein</fullName>
    </submittedName>
</protein>